<gene>
    <name evidence="2" type="ORF">DASC09_032990</name>
</gene>
<feature type="compositionally biased region" description="Low complexity" evidence="1">
    <location>
        <begin position="13"/>
        <end position="33"/>
    </location>
</feature>
<comment type="caution">
    <text evidence="2">The sequence shown here is derived from an EMBL/GenBank/DDBJ whole genome shotgun (WGS) entry which is preliminary data.</text>
</comment>
<feature type="region of interest" description="Disordered" evidence="1">
    <location>
        <begin position="61"/>
        <end position="173"/>
    </location>
</feature>
<dbReference type="GeneID" id="90073949"/>
<feature type="compositionally biased region" description="Low complexity" evidence="1">
    <location>
        <begin position="152"/>
        <end position="166"/>
    </location>
</feature>
<evidence type="ECO:0000313" key="3">
    <source>
        <dbReference type="Proteomes" id="UP001360560"/>
    </source>
</evidence>
<protein>
    <submittedName>
        <fullName evidence="2">Uncharacterized protein</fullName>
    </submittedName>
</protein>
<dbReference type="Proteomes" id="UP001360560">
    <property type="component" value="Unassembled WGS sequence"/>
</dbReference>
<name>A0AAV5QMV0_9ASCO</name>
<accession>A0AAV5QMV0</accession>
<organism evidence="2 3">
    <name type="scientific">Saccharomycopsis crataegensis</name>
    <dbReference type="NCBI Taxonomy" id="43959"/>
    <lineage>
        <taxon>Eukaryota</taxon>
        <taxon>Fungi</taxon>
        <taxon>Dikarya</taxon>
        <taxon>Ascomycota</taxon>
        <taxon>Saccharomycotina</taxon>
        <taxon>Saccharomycetes</taxon>
        <taxon>Saccharomycopsidaceae</taxon>
        <taxon>Saccharomycopsis</taxon>
    </lineage>
</organism>
<feature type="region of interest" description="Disordered" evidence="1">
    <location>
        <begin position="337"/>
        <end position="361"/>
    </location>
</feature>
<feature type="compositionally biased region" description="Low complexity" evidence="1">
    <location>
        <begin position="70"/>
        <end position="116"/>
    </location>
</feature>
<feature type="region of interest" description="Disordered" evidence="1">
    <location>
        <begin position="13"/>
        <end position="44"/>
    </location>
</feature>
<proteinExistence type="predicted"/>
<evidence type="ECO:0000256" key="1">
    <source>
        <dbReference type="SAM" id="MobiDB-lite"/>
    </source>
</evidence>
<dbReference type="EMBL" id="BTFZ01000011">
    <property type="protein sequence ID" value="GMM35974.1"/>
    <property type="molecule type" value="Genomic_DNA"/>
</dbReference>
<feature type="region of interest" description="Disordered" evidence="1">
    <location>
        <begin position="194"/>
        <end position="235"/>
    </location>
</feature>
<dbReference type="RefSeq" id="XP_064852970.1">
    <property type="nucleotide sequence ID" value="XM_064996898.1"/>
</dbReference>
<dbReference type="AlphaFoldDB" id="A0AAV5QMV0"/>
<feature type="compositionally biased region" description="Polar residues" evidence="1">
    <location>
        <begin position="194"/>
        <end position="212"/>
    </location>
</feature>
<evidence type="ECO:0000313" key="2">
    <source>
        <dbReference type="EMBL" id="GMM35974.1"/>
    </source>
</evidence>
<keyword evidence="3" id="KW-1185">Reference proteome</keyword>
<reference evidence="2 3" key="1">
    <citation type="journal article" date="2023" name="Elife">
        <title>Identification of key yeast species and microbe-microbe interactions impacting larval growth of Drosophila in the wild.</title>
        <authorList>
            <person name="Mure A."/>
            <person name="Sugiura Y."/>
            <person name="Maeda R."/>
            <person name="Honda K."/>
            <person name="Sakurai N."/>
            <person name="Takahashi Y."/>
            <person name="Watada M."/>
            <person name="Katoh T."/>
            <person name="Gotoh A."/>
            <person name="Gotoh Y."/>
            <person name="Taniguchi I."/>
            <person name="Nakamura K."/>
            <person name="Hayashi T."/>
            <person name="Katayama T."/>
            <person name="Uemura T."/>
            <person name="Hattori Y."/>
        </authorList>
    </citation>
    <scope>NUCLEOTIDE SEQUENCE [LARGE SCALE GENOMIC DNA]</scope>
    <source>
        <strain evidence="2 3">SC-9</strain>
    </source>
</reference>
<sequence length="448" mass="48778">MVELKRSLSKRVFSSLSLSKRSTSTSENNSTTNPDFSDDLTQSKSRDDEVIHTLRYDELDPLNSLDQPLSTVSTTTTTTTTTNATTTTTTGMSTPLQSSVSISNNRPSRSRTSTTSLPALLKRSKSYLSGNDKTPIAPPAYGSSPTVNNANSSTVSKRQSQSSISRNDSIPQLPSTLQNLHQELAKALTLNTSDDIIDPSSTNANNVNSSGAKSPLKLDLLPPNSLKGPVSSDQLAPNLPSRLTTPIMESVPFFPPNAGTTISQTPSHRQTDSDDMDFTRGNIMSPHAIMGTRSRQNSSATSFSSHTTNNNYNCQKSQYIYFDSTNQQFNALQGSVAINPSTQPSNNDQHQKQQSGSGSISANTSFLNDPILCNLLYHNRDIVTSDFLLNEPDELEDAFCDEMALGILDKVVESTPISVDGAGNSPNRLRGQYVFDESRVNRQDEWYL</sequence>